<sequence>MAAQSKEKGKNLFEKFAEKVTKATGSTPVFLGAFLIVVVWAICGPIFDYSETWQLVINTGTTIITFLMVFLIQKSQNKDSLAIQIKLNELVASHELASNRIVDIEDISEEEMEVLEKYYQKLAALAQKTRSLKESHSIGEAQARHEMKVAEREKSKAKSPGTKDSDSKAKKASAKTQTTNSKSRSPKTQNSKPKPTQNSK</sequence>
<evidence type="ECO:0000256" key="2">
    <source>
        <dbReference type="SAM" id="Phobius"/>
    </source>
</evidence>
<feature type="transmembrane region" description="Helical" evidence="2">
    <location>
        <begin position="29"/>
        <end position="47"/>
    </location>
</feature>
<feature type="region of interest" description="Disordered" evidence="1">
    <location>
        <begin position="133"/>
        <end position="200"/>
    </location>
</feature>
<comment type="caution">
    <text evidence="3">The sequence shown here is derived from an EMBL/GenBank/DDBJ whole genome shotgun (WGS) entry which is preliminary data.</text>
</comment>
<keyword evidence="2" id="KW-1133">Transmembrane helix</keyword>
<evidence type="ECO:0000256" key="1">
    <source>
        <dbReference type="SAM" id="MobiDB-lite"/>
    </source>
</evidence>
<organism evidence="3 4">
    <name type="scientific">Flavobacterium suzhouense</name>
    <dbReference type="NCBI Taxonomy" id="1529638"/>
    <lineage>
        <taxon>Bacteria</taxon>
        <taxon>Pseudomonadati</taxon>
        <taxon>Bacteroidota</taxon>
        <taxon>Flavobacteriia</taxon>
        <taxon>Flavobacteriales</taxon>
        <taxon>Flavobacteriaceae</taxon>
        <taxon>Flavobacterium</taxon>
    </lineage>
</organism>
<reference evidence="4" key="1">
    <citation type="journal article" date="2019" name="Int. J. Syst. Evol. Microbiol.">
        <title>The Global Catalogue of Microorganisms (GCM) 10K type strain sequencing project: providing services to taxonomists for standard genome sequencing and annotation.</title>
        <authorList>
            <consortium name="The Broad Institute Genomics Platform"/>
            <consortium name="The Broad Institute Genome Sequencing Center for Infectious Disease"/>
            <person name="Wu L."/>
            <person name="Ma J."/>
        </authorList>
    </citation>
    <scope>NUCLEOTIDE SEQUENCE [LARGE SCALE GENOMIC DNA]</scope>
    <source>
        <strain evidence="4">KCTC 42107</strain>
    </source>
</reference>
<dbReference type="Pfam" id="PF04120">
    <property type="entry name" value="Iron_permease"/>
    <property type="match status" value="1"/>
</dbReference>
<keyword evidence="2" id="KW-0472">Membrane</keyword>
<evidence type="ECO:0000313" key="3">
    <source>
        <dbReference type="EMBL" id="MFD2601663.1"/>
    </source>
</evidence>
<name>A0ABW5NSV7_9FLAO</name>
<feature type="compositionally biased region" description="Low complexity" evidence="1">
    <location>
        <begin position="174"/>
        <end position="183"/>
    </location>
</feature>
<gene>
    <name evidence="3" type="ORF">ACFSR3_06310</name>
</gene>
<feature type="compositionally biased region" description="Basic and acidic residues" evidence="1">
    <location>
        <begin position="133"/>
        <end position="169"/>
    </location>
</feature>
<proteinExistence type="predicted"/>
<dbReference type="RefSeq" id="WP_379820211.1">
    <property type="nucleotide sequence ID" value="NZ_JBHUMD010000007.1"/>
</dbReference>
<dbReference type="Proteomes" id="UP001597480">
    <property type="component" value="Unassembled WGS sequence"/>
</dbReference>
<dbReference type="InterPro" id="IPR007251">
    <property type="entry name" value="Iron_permease_Fet4"/>
</dbReference>
<feature type="compositionally biased region" description="Polar residues" evidence="1">
    <location>
        <begin position="186"/>
        <end position="200"/>
    </location>
</feature>
<protein>
    <submittedName>
        <fullName evidence="3">Low affinity iron permease family protein</fullName>
    </submittedName>
</protein>
<dbReference type="EMBL" id="JBHUMD010000007">
    <property type="protein sequence ID" value="MFD2601663.1"/>
    <property type="molecule type" value="Genomic_DNA"/>
</dbReference>
<accession>A0ABW5NSV7</accession>
<keyword evidence="4" id="KW-1185">Reference proteome</keyword>
<keyword evidence="2" id="KW-0812">Transmembrane</keyword>
<evidence type="ECO:0000313" key="4">
    <source>
        <dbReference type="Proteomes" id="UP001597480"/>
    </source>
</evidence>
<feature type="transmembrane region" description="Helical" evidence="2">
    <location>
        <begin position="53"/>
        <end position="72"/>
    </location>
</feature>